<evidence type="ECO:0000313" key="2">
    <source>
        <dbReference type="Proteomes" id="UP001165498"/>
    </source>
</evidence>
<comment type="caution">
    <text evidence="1">The sequence shown here is derived from an EMBL/GenBank/DDBJ whole genome shotgun (WGS) entry which is preliminary data.</text>
</comment>
<organism evidence="1 2">
    <name type="scientific">Tahibacter harae</name>
    <dbReference type="NCBI Taxonomy" id="2963937"/>
    <lineage>
        <taxon>Bacteria</taxon>
        <taxon>Pseudomonadati</taxon>
        <taxon>Pseudomonadota</taxon>
        <taxon>Gammaproteobacteria</taxon>
        <taxon>Lysobacterales</taxon>
        <taxon>Rhodanobacteraceae</taxon>
        <taxon>Tahibacter</taxon>
    </lineage>
</organism>
<dbReference type="EMBL" id="JANFQO010000002">
    <property type="protein sequence ID" value="MCQ4163500.1"/>
    <property type="molecule type" value="Genomic_DNA"/>
</dbReference>
<gene>
    <name evidence="1" type="ORF">NM961_02130</name>
</gene>
<accession>A0ABT1QNY7</accession>
<evidence type="ECO:0000313" key="1">
    <source>
        <dbReference type="EMBL" id="MCQ4163500.1"/>
    </source>
</evidence>
<name>A0ABT1QNY7_9GAMM</name>
<reference evidence="1" key="1">
    <citation type="submission" date="2022-07" db="EMBL/GenBank/DDBJ databases">
        <title>Tahibacter sp., a new gammaproteobacterium isolated from the silt sample collected at pig farm.</title>
        <authorList>
            <person name="Chen H."/>
        </authorList>
    </citation>
    <scope>NUCLEOTIDE SEQUENCE</scope>
    <source>
        <strain evidence="1">P2K</strain>
    </source>
</reference>
<keyword evidence="2" id="KW-1185">Reference proteome</keyword>
<dbReference type="Proteomes" id="UP001165498">
    <property type="component" value="Unassembled WGS sequence"/>
</dbReference>
<dbReference type="RefSeq" id="WP_255910725.1">
    <property type="nucleotide sequence ID" value="NZ_JANFQO010000002.1"/>
</dbReference>
<sequence>MKQPNGQWTDDQAAARFLPDNMHLAKNGPVTIPLPEGLPARLVHGDGTFGTPIPADGVTTFAGISLISGFGIRARFLGLHGRLERRCDNRPESSRGL</sequence>
<proteinExistence type="predicted"/>
<protein>
    <submittedName>
        <fullName evidence="1">Uncharacterized protein</fullName>
    </submittedName>
</protein>